<comment type="caution">
    <text evidence="4">The sequence shown here is derived from an EMBL/GenBank/DDBJ whole genome shotgun (WGS) entry which is preliminary data.</text>
</comment>
<feature type="repeat" description="TPR" evidence="1">
    <location>
        <begin position="343"/>
        <end position="376"/>
    </location>
</feature>
<keyword evidence="5" id="KW-1185">Reference proteome</keyword>
<proteinExistence type="predicted"/>
<dbReference type="SUPFAM" id="SSF52129">
    <property type="entry name" value="Caspase-like"/>
    <property type="match status" value="1"/>
</dbReference>
<evidence type="ECO:0000313" key="5">
    <source>
        <dbReference type="Proteomes" id="UP001156882"/>
    </source>
</evidence>
<dbReference type="EMBL" id="BSPC01000069">
    <property type="protein sequence ID" value="GLS23293.1"/>
    <property type="molecule type" value="Genomic_DNA"/>
</dbReference>
<dbReference type="Pfam" id="PF13414">
    <property type="entry name" value="TPR_11"/>
    <property type="match status" value="1"/>
</dbReference>
<dbReference type="InterPro" id="IPR036365">
    <property type="entry name" value="PGBD-like_sf"/>
</dbReference>
<dbReference type="InterPro" id="IPR002477">
    <property type="entry name" value="Peptidoglycan-bd-like"/>
</dbReference>
<dbReference type="Pfam" id="PF13432">
    <property type="entry name" value="TPR_16"/>
    <property type="match status" value="1"/>
</dbReference>
<dbReference type="PANTHER" id="PTHR22576:SF37">
    <property type="entry name" value="MUCOSA-ASSOCIATED LYMPHOID TISSUE LYMPHOMA TRANSLOCATION PROTEIN 1"/>
    <property type="match status" value="1"/>
</dbReference>
<evidence type="ECO:0000313" key="4">
    <source>
        <dbReference type="EMBL" id="GLS23293.1"/>
    </source>
</evidence>
<dbReference type="Gene3D" id="3.40.50.1460">
    <property type="match status" value="1"/>
</dbReference>
<feature type="repeat" description="TPR" evidence="1">
    <location>
        <begin position="377"/>
        <end position="410"/>
    </location>
</feature>
<feature type="repeat" description="TPR" evidence="1">
    <location>
        <begin position="309"/>
        <end position="342"/>
    </location>
</feature>
<dbReference type="Pfam" id="PF01471">
    <property type="entry name" value="PG_binding_1"/>
    <property type="match status" value="1"/>
</dbReference>
<protein>
    <recommendedName>
        <fullName evidence="3">Caspase family p20 domain-containing protein</fullName>
    </recommendedName>
</protein>
<dbReference type="Pfam" id="PF00515">
    <property type="entry name" value="TPR_1"/>
    <property type="match status" value="1"/>
</dbReference>
<dbReference type="InterPro" id="IPR011600">
    <property type="entry name" value="Pept_C14_caspase"/>
</dbReference>
<keyword evidence="1" id="KW-0802">TPR repeat</keyword>
<dbReference type="Pfam" id="PF00656">
    <property type="entry name" value="Peptidase_C14"/>
    <property type="match status" value="1"/>
</dbReference>
<evidence type="ECO:0000259" key="3">
    <source>
        <dbReference type="PROSITE" id="PS50208"/>
    </source>
</evidence>
<dbReference type="Proteomes" id="UP001156882">
    <property type="component" value="Unassembled WGS sequence"/>
</dbReference>
<dbReference type="InterPro" id="IPR011990">
    <property type="entry name" value="TPR-like_helical_dom_sf"/>
</dbReference>
<dbReference type="RefSeq" id="WP_284316207.1">
    <property type="nucleotide sequence ID" value="NZ_BSPC01000069.1"/>
</dbReference>
<dbReference type="PROSITE" id="PS50293">
    <property type="entry name" value="TPR_REGION"/>
    <property type="match status" value="1"/>
</dbReference>
<dbReference type="InterPro" id="IPR019734">
    <property type="entry name" value="TPR_rpt"/>
</dbReference>
<evidence type="ECO:0000256" key="1">
    <source>
        <dbReference type="PROSITE-ProRule" id="PRU00339"/>
    </source>
</evidence>
<dbReference type="PROSITE" id="PS50005">
    <property type="entry name" value="TPR"/>
    <property type="match status" value="3"/>
</dbReference>
<dbReference type="SUPFAM" id="SSF47090">
    <property type="entry name" value="PGBD-like"/>
    <property type="match status" value="1"/>
</dbReference>
<dbReference type="InterPro" id="IPR029030">
    <property type="entry name" value="Caspase-like_dom_sf"/>
</dbReference>
<dbReference type="Gene3D" id="1.25.40.10">
    <property type="entry name" value="Tetratricopeptide repeat domain"/>
    <property type="match status" value="3"/>
</dbReference>
<dbReference type="InterPro" id="IPR001309">
    <property type="entry name" value="Pept_C14_p20"/>
</dbReference>
<name>A0ABQ6CSM1_9HYPH</name>
<dbReference type="PANTHER" id="PTHR22576">
    <property type="entry name" value="MUCOSA ASSOCIATED LYMPHOID TISSUE LYMPHOMA TRANSLOCATION PROTEIN 1/PARACASPASE"/>
    <property type="match status" value="1"/>
</dbReference>
<organism evidence="4 5">
    <name type="scientific">Labrys miyagiensis</name>
    <dbReference type="NCBI Taxonomy" id="346912"/>
    <lineage>
        <taxon>Bacteria</taxon>
        <taxon>Pseudomonadati</taxon>
        <taxon>Pseudomonadota</taxon>
        <taxon>Alphaproteobacteria</taxon>
        <taxon>Hyphomicrobiales</taxon>
        <taxon>Xanthobacteraceae</taxon>
        <taxon>Labrys</taxon>
    </lineage>
</organism>
<sequence length="869" mass="91787">MPRLRIIVASFGVVLALSLPAMAQTSASLPSAQTAATHFSQQQIADLQADLAWGGFFSDTGKPPALGTFDQTTFEAIRGYERRNGQPDTGMISAALIQELHSRFGSLRAAANLQNLGTDEIALLYPGQILTKSKKGASGLEYSSAKRDVVVQFVSRTGDKSAFESIFDLMKKTSGKGTKTAVMLSNGDDGGPARFVVLGGTPTETLYASFIQKGTSIVGFFASWNPKQRPSFINMAVAMALSLQPKGGAMSGTATTSSQASPGRASSPTIAEINAFLDTCATAQNGADVVKACSNALAAGDALLPSNRPTVLFNRAVGYIETSQIDLAIADFDQAISLAPDHADYYTQRGNAYYAKQKYDQAIGDYSKAIELKPDDAKVIGYRANAFFYKGNNEQALADYTMALRADPNNADLHAYRGAAAMRLARAADALADLDFVLSKGGSSIVAADYINHGVALTALGRGSEAPDDFRKAEAMATAKIEASGGKQTVDLGYRALARAYAGDSDGALADADKYIALNPTDTSGYHARAIAYAGKKDYTRAIADYSQAISLGRTSFILRERGDTYLAAGLPDLALADYQAMLKLAPGDTLAMAGLEKANQALAARQMAGAGTPLANLPPPAAAQTQTSVPAPVALGKRVALVIGNGDYAKFGALPNPKNDAAKIAETLRKIGFSDVTLVDDVTNQQFNTALHDFADKADGADWAVIYYAGHGMEVSNTNYLIPVDAKLASDRDVAFETVPLDRVMAAIEGAKEMRLVILDACRDNPFAANMARKTATRSVSRGLSRVEPDSGTLVVYAAKAGQVAQDGDGGNSPFVTALSNDLLRPNVEIGKLFRLVRDDVVKATNGQQEPFTYGSLPGEDFIFNPAK</sequence>
<evidence type="ECO:0000256" key="2">
    <source>
        <dbReference type="SAM" id="SignalP"/>
    </source>
</evidence>
<feature type="chain" id="PRO_5046456629" description="Caspase family p20 domain-containing protein" evidence="2">
    <location>
        <begin position="24"/>
        <end position="869"/>
    </location>
</feature>
<dbReference type="Pfam" id="PF13181">
    <property type="entry name" value="TPR_8"/>
    <property type="match status" value="1"/>
</dbReference>
<dbReference type="SMART" id="SM00028">
    <property type="entry name" value="TPR"/>
    <property type="match status" value="7"/>
</dbReference>
<feature type="domain" description="Caspase family p20" evidence="3">
    <location>
        <begin position="637"/>
        <end position="767"/>
    </location>
</feature>
<keyword evidence="2" id="KW-0732">Signal</keyword>
<gene>
    <name evidence="4" type="ORF">GCM10007874_63130</name>
</gene>
<dbReference type="PROSITE" id="PS50208">
    <property type="entry name" value="CASPASE_P20"/>
    <property type="match status" value="1"/>
</dbReference>
<dbReference type="InterPro" id="IPR052039">
    <property type="entry name" value="Caspase-related_regulators"/>
</dbReference>
<dbReference type="SUPFAM" id="SSF48452">
    <property type="entry name" value="TPR-like"/>
    <property type="match status" value="2"/>
</dbReference>
<accession>A0ABQ6CSM1</accession>
<feature type="signal peptide" evidence="2">
    <location>
        <begin position="1"/>
        <end position="23"/>
    </location>
</feature>
<reference evidence="5" key="1">
    <citation type="journal article" date="2019" name="Int. J. Syst. Evol. Microbiol.">
        <title>The Global Catalogue of Microorganisms (GCM) 10K type strain sequencing project: providing services to taxonomists for standard genome sequencing and annotation.</title>
        <authorList>
            <consortium name="The Broad Institute Genomics Platform"/>
            <consortium name="The Broad Institute Genome Sequencing Center for Infectious Disease"/>
            <person name="Wu L."/>
            <person name="Ma J."/>
        </authorList>
    </citation>
    <scope>NUCLEOTIDE SEQUENCE [LARGE SCALE GENOMIC DNA]</scope>
    <source>
        <strain evidence="5">NBRC 101365</strain>
    </source>
</reference>